<dbReference type="SUPFAM" id="SSF111126">
    <property type="entry name" value="Ligand-binding domain in the NO signalling and Golgi transport"/>
    <property type="match status" value="1"/>
</dbReference>
<feature type="domain" description="4-vinyl reductase 4VR" evidence="2">
    <location>
        <begin position="108"/>
        <end position="172"/>
    </location>
</feature>
<proteinExistence type="predicted"/>
<dbReference type="InterPro" id="IPR024096">
    <property type="entry name" value="NO_sig/Golgi_transp_ligand-bd"/>
</dbReference>
<keyword evidence="4" id="KW-1185">Reference proteome</keyword>
<evidence type="ECO:0000256" key="1">
    <source>
        <dbReference type="SAM" id="MobiDB-lite"/>
    </source>
</evidence>
<accession>A0ABX1NM37</accession>
<dbReference type="Gene3D" id="3.30.1380.20">
    <property type="entry name" value="Trafficking protein particle complex subunit 3"/>
    <property type="match status" value="1"/>
</dbReference>
<evidence type="ECO:0000313" key="4">
    <source>
        <dbReference type="Proteomes" id="UP000634522"/>
    </source>
</evidence>
<comment type="caution">
    <text evidence="3">The sequence shown here is derived from an EMBL/GenBank/DDBJ whole genome shotgun (WGS) entry which is preliminary data.</text>
</comment>
<organism evidence="3 4">
    <name type="scientific">Aromatoleum toluolicum</name>
    <dbReference type="NCBI Taxonomy" id="90060"/>
    <lineage>
        <taxon>Bacteria</taxon>
        <taxon>Pseudomonadati</taxon>
        <taxon>Pseudomonadota</taxon>
        <taxon>Betaproteobacteria</taxon>
        <taxon>Rhodocyclales</taxon>
        <taxon>Rhodocyclaceae</taxon>
        <taxon>Aromatoleum</taxon>
    </lineage>
</organism>
<dbReference type="EMBL" id="WTVS01000077">
    <property type="protein sequence ID" value="NMG00433.1"/>
    <property type="molecule type" value="Genomic_DNA"/>
</dbReference>
<dbReference type="InterPro" id="IPR004096">
    <property type="entry name" value="V4R"/>
</dbReference>
<evidence type="ECO:0000259" key="2">
    <source>
        <dbReference type="SMART" id="SM00989"/>
    </source>
</evidence>
<dbReference type="Proteomes" id="UP000634522">
    <property type="component" value="Unassembled WGS sequence"/>
</dbReference>
<feature type="region of interest" description="Disordered" evidence="1">
    <location>
        <begin position="1"/>
        <end position="21"/>
    </location>
</feature>
<evidence type="ECO:0000313" key="3">
    <source>
        <dbReference type="EMBL" id="NMG00433.1"/>
    </source>
</evidence>
<dbReference type="InterPro" id="IPR045987">
    <property type="entry name" value="DUF5943"/>
</dbReference>
<gene>
    <name evidence="3" type="ORF">GPA27_23930</name>
</gene>
<sequence length="176" mass="19385">MNPQLPVKGHDEAGPATGSGDPIPRAALHFPGIRHQVVEATLGREKYAEILYHASYKSARYWCDKEAVAHGLSGIAVFEHYLHRLSRRGWGRFTVIEADAANGCADIRLDHSDFVVAQAEVCASRICYRFAGWFAGMMDWIGEDTGRPVKTLCCETQCGGDGHDHCIFAVRPRSGI</sequence>
<dbReference type="PANTHER" id="PTHR35090">
    <property type="entry name" value="DNA-DIRECTED RNA POLYMERASE SUBUNIT I"/>
    <property type="match status" value="1"/>
</dbReference>
<dbReference type="PANTHER" id="PTHR35090:SF1">
    <property type="entry name" value="SLR0144 PROTEIN"/>
    <property type="match status" value="1"/>
</dbReference>
<name>A0ABX1NM37_9RHOO</name>
<dbReference type="Pfam" id="PF19367">
    <property type="entry name" value="DUF5943"/>
    <property type="match status" value="1"/>
</dbReference>
<protein>
    <submittedName>
        <fullName evidence="3">4-vinyl reductase</fullName>
    </submittedName>
</protein>
<dbReference type="RefSeq" id="WP_169142955.1">
    <property type="nucleotide sequence ID" value="NZ_WTVS01000077.1"/>
</dbReference>
<reference evidence="3 4" key="1">
    <citation type="submission" date="2019-12" db="EMBL/GenBank/DDBJ databases">
        <title>Comparative genomics gives insights into the taxonomy of the Azoarcus-Aromatoleum group and reveals separate origins of nif in the plant-associated Azoarcus and non-plant-associated Aromatoleum sub-groups.</title>
        <authorList>
            <person name="Lafos M."/>
            <person name="Maluk M."/>
            <person name="Batista M."/>
            <person name="Junghare M."/>
            <person name="Carmona M."/>
            <person name="Faoro H."/>
            <person name="Cruz L.M."/>
            <person name="Battistoni F."/>
            <person name="De Souza E."/>
            <person name="Pedrosa F."/>
            <person name="Chen W.-M."/>
            <person name="Poole P.S."/>
            <person name="Dixon R.A."/>
            <person name="James E.K."/>
        </authorList>
    </citation>
    <scope>NUCLEOTIDE SEQUENCE [LARGE SCALE GENOMIC DNA]</scope>
    <source>
        <strain evidence="3 4">T</strain>
    </source>
</reference>
<dbReference type="SMART" id="SM00989">
    <property type="entry name" value="V4R"/>
    <property type="match status" value="1"/>
</dbReference>